<accession>A0AAD9UIU2</accession>
<dbReference type="PROSITE" id="PS50003">
    <property type="entry name" value="PH_DOMAIN"/>
    <property type="match status" value="2"/>
</dbReference>
<feature type="domain" description="PH" evidence="2">
    <location>
        <begin position="638"/>
        <end position="725"/>
    </location>
</feature>
<comment type="caution">
    <text evidence="4">The sequence shown here is derived from an EMBL/GenBank/DDBJ whole genome shotgun (WGS) entry which is preliminary data.</text>
</comment>
<feature type="compositionally biased region" description="Polar residues" evidence="1">
    <location>
        <begin position="160"/>
        <end position="178"/>
    </location>
</feature>
<feature type="compositionally biased region" description="Basic residues" evidence="1">
    <location>
        <begin position="259"/>
        <end position="269"/>
    </location>
</feature>
<evidence type="ECO:0000259" key="2">
    <source>
        <dbReference type="PROSITE" id="PS50003"/>
    </source>
</evidence>
<dbReference type="Proteomes" id="UP001209878">
    <property type="component" value="Unassembled WGS sequence"/>
</dbReference>
<feature type="compositionally biased region" description="Basic and acidic residues" evidence="1">
    <location>
        <begin position="200"/>
        <end position="210"/>
    </location>
</feature>
<dbReference type="PANTHER" id="PTHR47644:SF1">
    <property type="entry name" value="PDZ DOMAIN-CONTAINING PROTEIN"/>
    <property type="match status" value="1"/>
</dbReference>
<dbReference type="CDD" id="cd00136">
    <property type="entry name" value="PDZ_canonical"/>
    <property type="match status" value="1"/>
</dbReference>
<protein>
    <submittedName>
        <fullName evidence="4">Uncharacterized protein</fullName>
    </submittedName>
</protein>
<name>A0AAD9UIU2_RIDPI</name>
<dbReference type="InterPro" id="IPR036034">
    <property type="entry name" value="PDZ_sf"/>
</dbReference>
<dbReference type="Pfam" id="PF00595">
    <property type="entry name" value="PDZ"/>
    <property type="match status" value="1"/>
</dbReference>
<dbReference type="PROSITE" id="PS50106">
    <property type="entry name" value="PDZ"/>
    <property type="match status" value="1"/>
</dbReference>
<gene>
    <name evidence="4" type="ORF">NP493_64g01014</name>
</gene>
<feature type="region of interest" description="Disordered" evidence="1">
    <location>
        <begin position="110"/>
        <end position="284"/>
    </location>
</feature>
<dbReference type="Gene3D" id="2.30.42.10">
    <property type="match status" value="1"/>
</dbReference>
<dbReference type="Gene3D" id="2.30.29.30">
    <property type="entry name" value="Pleckstrin-homology domain (PH domain)/Phosphotyrosine-binding domain (PTB)"/>
    <property type="match status" value="2"/>
</dbReference>
<feature type="compositionally biased region" description="Polar residues" evidence="1">
    <location>
        <begin position="361"/>
        <end position="376"/>
    </location>
</feature>
<organism evidence="4 5">
    <name type="scientific">Ridgeia piscesae</name>
    <name type="common">Tubeworm</name>
    <dbReference type="NCBI Taxonomy" id="27915"/>
    <lineage>
        <taxon>Eukaryota</taxon>
        <taxon>Metazoa</taxon>
        <taxon>Spiralia</taxon>
        <taxon>Lophotrochozoa</taxon>
        <taxon>Annelida</taxon>
        <taxon>Polychaeta</taxon>
        <taxon>Sedentaria</taxon>
        <taxon>Canalipalpata</taxon>
        <taxon>Sabellida</taxon>
        <taxon>Siboglinidae</taxon>
        <taxon>Ridgeia</taxon>
    </lineage>
</organism>
<dbReference type="FunFam" id="2.30.29.30:FF:000286">
    <property type="entry name" value="PH-protein kinase domain containing protein"/>
    <property type="match status" value="1"/>
</dbReference>
<feature type="domain" description="PH" evidence="2">
    <location>
        <begin position="515"/>
        <end position="613"/>
    </location>
</feature>
<keyword evidence="5" id="KW-1185">Reference proteome</keyword>
<feature type="domain" description="PDZ" evidence="3">
    <location>
        <begin position="431"/>
        <end position="510"/>
    </location>
</feature>
<dbReference type="InterPro" id="IPR001849">
    <property type="entry name" value="PH_domain"/>
</dbReference>
<sequence length="725" mass="80214">MDSAGAQMRKYSSRESQFISESFEFLGSEEEAEKEADSGHVSNHGSGDIKDEHSEELSSGNRKENRHGGNVKNLLRRRASSHATSENNSQSDVNKKHSRESVFIKDAFGFLQEETTEEKNAPTSGLRQPLRKYSSRESQFVSETFDFLTLDEDEETDGTSQAAQTTKKYSSRESQFVSETFEFLSSGEDEVDGPSGKPVMRKDSQPHSSRDSVTVLNSDKTEGVSDADSLPTGGTTKDKDSAAEPCVGCTPNGDDRVSLLRKRSHKGRSRCAESINSSDDDMANRTESAIVKLALKRVGEFSDDKFLVEYESEGSEATEEENCEEYDSGLQESYTAEEASSLRTSSEVSDDKGVGDDGSVRTSSDISDGGANSTPADMTAVTKTKRTDSTSTTGSEAEFLQHGMQGSLRKRLVHRQSSVVTYERMDEVDKVVDVVKVEGESGYGFHLSGGAPVVISTVEPGSCAARAGLSVGDALITIDTRNIATASVDEVIEIIRQSPDKVTLGVRQESLPFDRTVCCGYMMKQGGKGVFKNWKKRWFDLKADHCLYYYKTDQDKEPVGAIVLSGYTVARAPEVNREHTFKLFKYGQRSYYFQADSSRDMNRWAGVLANMATTTTKKDTWLDVSAHNVGLSALSIKDPECHGFLTKLGGRVKNWKRRYCVLKDACLYYFIDVNSHTAQGIVHLHGYYVLETSQQGKKFGFTLLAPETTLRTFHFFAENQTDYAR</sequence>
<dbReference type="Pfam" id="PF00169">
    <property type="entry name" value="PH"/>
    <property type="match status" value="2"/>
</dbReference>
<feature type="compositionally biased region" description="Acidic residues" evidence="1">
    <location>
        <begin position="310"/>
        <end position="327"/>
    </location>
</feature>
<feature type="region of interest" description="Disordered" evidence="1">
    <location>
        <begin position="22"/>
        <end position="98"/>
    </location>
</feature>
<reference evidence="4" key="1">
    <citation type="journal article" date="2023" name="Mol. Biol. Evol.">
        <title>Third-Generation Sequencing Reveals the Adaptive Role of the Epigenome in Three Deep-Sea Polychaetes.</title>
        <authorList>
            <person name="Perez M."/>
            <person name="Aroh O."/>
            <person name="Sun Y."/>
            <person name="Lan Y."/>
            <person name="Juniper S.K."/>
            <person name="Young C.R."/>
            <person name="Angers B."/>
            <person name="Qian P.Y."/>
        </authorList>
    </citation>
    <scope>NUCLEOTIDE SEQUENCE</scope>
    <source>
        <strain evidence="4">R07B-5</strain>
    </source>
</reference>
<dbReference type="InterPro" id="IPR011993">
    <property type="entry name" value="PH-like_dom_sf"/>
</dbReference>
<feature type="compositionally biased region" description="Polar residues" evidence="1">
    <location>
        <begin position="81"/>
        <end position="92"/>
    </location>
</feature>
<dbReference type="AlphaFoldDB" id="A0AAD9UIU2"/>
<dbReference type="EMBL" id="JAODUO010000064">
    <property type="protein sequence ID" value="KAK2190930.1"/>
    <property type="molecule type" value="Genomic_DNA"/>
</dbReference>
<evidence type="ECO:0000256" key="1">
    <source>
        <dbReference type="SAM" id="MobiDB-lite"/>
    </source>
</evidence>
<evidence type="ECO:0000313" key="4">
    <source>
        <dbReference type="EMBL" id="KAK2190930.1"/>
    </source>
</evidence>
<feature type="compositionally biased region" description="Basic and acidic residues" evidence="1">
    <location>
        <begin position="47"/>
        <end position="67"/>
    </location>
</feature>
<evidence type="ECO:0000313" key="5">
    <source>
        <dbReference type="Proteomes" id="UP001209878"/>
    </source>
</evidence>
<dbReference type="InterPro" id="IPR001478">
    <property type="entry name" value="PDZ"/>
</dbReference>
<feature type="compositionally biased region" description="Basic and acidic residues" evidence="1">
    <location>
        <begin position="349"/>
        <end position="359"/>
    </location>
</feature>
<feature type="region of interest" description="Disordered" evidence="1">
    <location>
        <begin position="310"/>
        <end position="402"/>
    </location>
</feature>
<dbReference type="SMART" id="SM00233">
    <property type="entry name" value="PH"/>
    <property type="match status" value="2"/>
</dbReference>
<dbReference type="SUPFAM" id="SSF50156">
    <property type="entry name" value="PDZ domain-like"/>
    <property type="match status" value="1"/>
</dbReference>
<proteinExistence type="predicted"/>
<dbReference type="SUPFAM" id="SSF50729">
    <property type="entry name" value="PH domain-like"/>
    <property type="match status" value="2"/>
</dbReference>
<evidence type="ECO:0000259" key="3">
    <source>
        <dbReference type="PROSITE" id="PS50106"/>
    </source>
</evidence>
<dbReference type="SMART" id="SM00228">
    <property type="entry name" value="PDZ"/>
    <property type="match status" value="1"/>
</dbReference>
<dbReference type="PANTHER" id="PTHR47644">
    <property type="entry name" value="AGAP008221-PA"/>
    <property type="match status" value="1"/>
</dbReference>